<keyword evidence="3" id="KW-1185">Reference proteome</keyword>
<evidence type="ECO:0000256" key="1">
    <source>
        <dbReference type="SAM" id="MobiDB-lite"/>
    </source>
</evidence>
<feature type="compositionally biased region" description="Basic and acidic residues" evidence="1">
    <location>
        <begin position="84"/>
        <end position="101"/>
    </location>
</feature>
<dbReference type="Gramene" id="PRQ41621">
    <property type="protein sequence ID" value="PRQ41621"/>
    <property type="gene ID" value="RchiOBHm_Chr3g0448791"/>
</dbReference>
<name>A0A2P6R5D0_ROSCH</name>
<feature type="compositionally biased region" description="Basic and acidic residues" evidence="1">
    <location>
        <begin position="108"/>
        <end position="117"/>
    </location>
</feature>
<dbReference type="Proteomes" id="UP000238479">
    <property type="component" value="Chromosome 3"/>
</dbReference>
<comment type="caution">
    <text evidence="2">The sequence shown here is derived from an EMBL/GenBank/DDBJ whole genome shotgun (WGS) entry which is preliminary data.</text>
</comment>
<protein>
    <submittedName>
        <fullName evidence="2">Uncharacterized protein</fullName>
    </submittedName>
</protein>
<dbReference type="STRING" id="74649.A0A2P6R5D0"/>
<dbReference type="AlphaFoldDB" id="A0A2P6R5D0"/>
<dbReference type="OMA" id="MDECKRS"/>
<dbReference type="PANTHER" id="PTHR33699">
    <property type="entry name" value="EXPRESSED PROTEIN"/>
    <property type="match status" value="1"/>
</dbReference>
<reference evidence="2 3" key="1">
    <citation type="journal article" date="2018" name="Nat. Genet.">
        <title>The Rosa genome provides new insights in the design of modern roses.</title>
        <authorList>
            <person name="Bendahmane M."/>
        </authorList>
    </citation>
    <scope>NUCLEOTIDE SEQUENCE [LARGE SCALE GENOMIC DNA]</scope>
    <source>
        <strain evidence="3">cv. Old Blush</strain>
    </source>
</reference>
<evidence type="ECO:0000313" key="3">
    <source>
        <dbReference type="Proteomes" id="UP000238479"/>
    </source>
</evidence>
<evidence type="ECO:0000313" key="2">
    <source>
        <dbReference type="EMBL" id="PRQ41621.1"/>
    </source>
</evidence>
<sequence>MDDYCKRSGQIPAFGDWDYANELPITQYFECARQAGLIRFSSSSGESDAQAAYLHADLYAVDVKKMKKKPSRIVAPHTRKTIARGREKRSTHNPHVKEQKKQQQQAKVYDDVTEPPRKLHYQQYHTRSKDTVVRPSRPPKPVDEDLYKIPPELLRTTKRKMLGLFSCLVPACAS</sequence>
<feature type="compositionally biased region" description="Basic residues" evidence="1">
    <location>
        <begin position="70"/>
        <end position="83"/>
    </location>
</feature>
<proteinExistence type="predicted"/>
<accession>A0A2P6R5D0</accession>
<dbReference type="EMBL" id="PDCK01000041">
    <property type="protein sequence ID" value="PRQ41621.1"/>
    <property type="molecule type" value="Genomic_DNA"/>
</dbReference>
<dbReference type="PANTHER" id="PTHR33699:SF3">
    <property type="entry name" value="OS06G0347300 PROTEIN"/>
    <property type="match status" value="1"/>
</dbReference>
<feature type="region of interest" description="Disordered" evidence="1">
    <location>
        <begin position="70"/>
        <end position="145"/>
    </location>
</feature>
<organism evidence="2 3">
    <name type="scientific">Rosa chinensis</name>
    <name type="common">China rose</name>
    <dbReference type="NCBI Taxonomy" id="74649"/>
    <lineage>
        <taxon>Eukaryota</taxon>
        <taxon>Viridiplantae</taxon>
        <taxon>Streptophyta</taxon>
        <taxon>Embryophyta</taxon>
        <taxon>Tracheophyta</taxon>
        <taxon>Spermatophyta</taxon>
        <taxon>Magnoliopsida</taxon>
        <taxon>eudicotyledons</taxon>
        <taxon>Gunneridae</taxon>
        <taxon>Pentapetalae</taxon>
        <taxon>rosids</taxon>
        <taxon>fabids</taxon>
        <taxon>Rosales</taxon>
        <taxon>Rosaceae</taxon>
        <taxon>Rosoideae</taxon>
        <taxon>Rosoideae incertae sedis</taxon>
        <taxon>Rosa</taxon>
    </lineage>
</organism>
<gene>
    <name evidence="2" type="ORF">RchiOBHm_Chr3g0448791</name>
</gene>